<keyword evidence="1" id="KW-0378">Hydrolase</keyword>
<evidence type="ECO:0000259" key="2">
    <source>
        <dbReference type="PROSITE" id="PS51462"/>
    </source>
</evidence>
<feature type="domain" description="Nudix hydrolase" evidence="2">
    <location>
        <begin position="24"/>
        <end position="155"/>
    </location>
</feature>
<dbReference type="SUPFAM" id="SSF55811">
    <property type="entry name" value="Nudix"/>
    <property type="match status" value="1"/>
</dbReference>
<dbReference type="GO" id="GO:0006754">
    <property type="term" value="P:ATP biosynthetic process"/>
    <property type="evidence" value="ECO:0007669"/>
    <property type="project" value="TreeGrafter"/>
</dbReference>
<dbReference type="AlphaFoldDB" id="A0A401UNC6"/>
<dbReference type="InterPro" id="IPR000086">
    <property type="entry name" value="NUDIX_hydrolase_dom"/>
</dbReference>
<dbReference type="OrthoDB" id="511483at2"/>
<dbReference type="PANTHER" id="PTHR21340">
    <property type="entry name" value="DIADENOSINE 5,5-P1,P4-TETRAPHOSPHATE PYROPHOSPHOHYDROLASE MUTT"/>
    <property type="match status" value="1"/>
</dbReference>
<sequence length="174" mass="19841">MDLIKEIYEKDIGYNYESINISYKIRKASRSIVVNDSQKIALLFVSKNNYHKLPGGGIEAGEDIKTALNREVMEEAGVNIDVLGEIGTIIEYRDKHELLQISYCYYSEVKGDIKKPSFTEVERNSGFQLKWVTLDEAISILEDDAPDNYLGRFIQSRDLMFLKSAKCLLNSSNI</sequence>
<dbReference type="Proteomes" id="UP000287872">
    <property type="component" value="Unassembled WGS sequence"/>
</dbReference>
<evidence type="ECO:0000313" key="3">
    <source>
        <dbReference type="EMBL" id="GCD11046.1"/>
    </source>
</evidence>
<dbReference type="PROSITE" id="PS51462">
    <property type="entry name" value="NUDIX"/>
    <property type="match status" value="1"/>
</dbReference>
<dbReference type="EMBL" id="BHYK01000014">
    <property type="protein sequence ID" value="GCD11046.1"/>
    <property type="molecule type" value="Genomic_DNA"/>
</dbReference>
<evidence type="ECO:0000256" key="1">
    <source>
        <dbReference type="ARBA" id="ARBA00022801"/>
    </source>
</evidence>
<reference evidence="3 4" key="1">
    <citation type="submission" date="2018-11" db="EMBL/GenBank/DDBJ databases">
        <title>Genome sequencing and assembly of Clostridium tagluense strain A121.</title>
        <authorList>
            <person name="Murakami T."/>
            <person name="Segawa T."/>
            <person name="Shcherbakova V.A."/>
            <person name="Mori H."/>
            <person name="Yoshimura Y."/>
        </authorList>
    </citation>
    <scope>NUCLEOTIDE SEQUENCE [LARGE SCALE GENOMIC DNA]</scope>
    <source>
        <strain evidence="3 4">A121</strain>
    </source>
</reference>
<dbReference type="GO" id="GO:0004081">
    <property type="term" value="F:bis(5'-nucleosyl)-tetraphosphatase (asymmetrical) activity"/>
    <property type="evidence" value="ECO:0007669"/>
    <property type="project" value="TreeGrafter"/>
</dbReference>
<protein>
    <recommendedName>
        <fullName evidence="2">Nudix hydrolase domain-containing protein</fullName>
    </recommendedName>
</protein>
<dbReference type="PROSITE" id="PS00893">
    <property type="entry name" value="NUDIX_BOX"/>
    <property type="match status" value="1"/>
</dbReference>
<dbReference type="PANTHER" id="PTHR21340:SF0">
    <property type="entry name" value="BIS(5'-NUCLEOSYL)-TETRAPHOSPHATASE [ASYMMETRICAL]"/>
    <property type="match status" value="1"/>
</dbReference>
<gene>
    <name evidence="3" type="ORF">Ctaglu_26690</name>
</gene>
<organism evidence="3 4">
    <name type="scientific">Clostridium tagluense</name>
    <dbReference type="NCBI Taxonomy" id="360422"/>
    <lineage>
        <taxon>Bacteria</taxon>
        <taxon>Bacillati</taxon>
        <taxon>Bacillota</taxon>
        <taxon>Clostridia</taxon>
        <taxon>Eubacteriales</taxon>
        <taxon>Clostridiaceae</taxon>
        <taxon>Clostridium</taxon>
    </lineage>
</organism>
<dbReference type="InterPro" id="IPR020084">
    <property type="entry name" value="NUDIX_hydrolase_CS"/>
</dbReference>
<dbReference type="Gene3D" id="3.90.79.10">
    <property type="entry name" value="Nucleoside Triphosphate Pyrophosphohydrolase"/>
    <property type="match status" value="1"/>
</dbReference>
<accession>A0A401UNC6</accession>
<keyword evidence="4" id="KW-1185">Reference proteome</keyword>
<dbReference type="Pfam" id="PF00293">
    <property type="entry name" value="NUDIX"/>
    <property type="match status" value="1"/>
</dbReference>
<dbReference type="InterPro" id="IPR051325">
    <property type="entry name" value="Nudix_hydrolase_domain"/>
</dbReference>
<name>A0A401UNC6_9CLOT</name>
<comment type="caution">
    <text evidence="3">The sequence shown here is derived from an EMBL/GenBank/DDBJ whole genome shotgun (WGS) entry which is preliminary data.</text>
</comment>
<proteinExistence type="predicted"/>
<dbReference type="RefSeq" id="WP_125002504.1">
    <property type="nucleotide sequence ID" value="NZ_BHYK01000014.1"/>
</dbReference>
<evidence type="ECO:0000313" key="4">
    <source>
        <dbReference type="Proteomes" id="UP000287872"/>
    </source>
</evidence>
<dbReference type="GO" id="GO:0006167">
    <property type="term" value="P:AMP biosynthetic process"/>
    <property type="evidence" value="ECO:0007669"/>
    <property type="project" value="TreeGrafter"/>
</dbReference>
<dbReference type="InterPro" id="IPR015797">
    <property type="entry name" value="NUDIX_hydrolase-like_dom_sf"/>
</dbReference>